<keyword evidence="2" id="KW-0677">Repeat</keyword>
<evidence type="ECO:0000256" key="4">
    <source>
        <dbReference type="ARBA" id="ARBA00022833"/>
    </source>
</evidence>
<dbReference type="RefSeq" id="XP_050555708.1">
    <property type="nucleotide sequence ID" value="XM_050699751.1"/>
</dbReference>
<dbReference type="InterPro" id="IPR036236">
    <property type="entry name" value="Znf_C2H2_sf"/>
</dbReference>
<gene>
    <name evidence="8" type="primary">LOC118276893</name>
</gene>
<feature type="domain" description="C2H2-type" evidence="6">
    <location>
        <begin position="404"/>
        <end position="431"/>
    </location>
</feature>
<evidence type="ECO:0000256" key="5">
    <source>
        <dbReference type="PROSITE-ProRule" id="PRU00042"/>
    </source>
</evidence>
<dbReference type="GO" id="GO:0005634">
    <property type="term" value="C:nucleus"/>
    <property type="evidence" value="ECO:0007669"/>
    <property type="project" value="InterPro"/>
</dbReference>
<accession>A0A9R0DYS6</accession>
<dbReference type="Gene3D" id="3.30.160.60">
    <property type="entry name" value="Classic Zinc Finger"/>
    <property type="match status" value="4"/>
</dbReference>
<dbReference type="PANTHER" id="PTHR24379:SF121">
    <property type="entry name" value="C2H2-TYPE DOMAIN-CONTAINING PROTEIN"/>
    <property type="match status" value="1"/>
</dbReference>
<evidence type="ECO:0000313" key="7">
    <source>
        <dbReference type="Proteomes" id="UP000829999"/>
    </source>
</evidence>
<organism evidence="7 8">
    <name type="scientific">Spodoptera frugiperda</name>
    <name type="common">Fall armyworm</name>
    <dbReference type="NCBI Taxonomy" id="7108"/>
    <lineage>
        <taxon>Eukaryota</taxon>
        <taxon>Metazoa</taxon>
        <taxon>Ecdysozoa</taxon>
        <taxon>Arthropoda</taxon>
        <taxon>Hexapoda</taxon>
        <taxon>Insecta</taxon>
        <taxon>Pterygota</taxon>
        <taxon>Neoptera</taxon>
        <taxon>Endopterygota</taxon>
        <taxon>Lepidoptera</taxon>
        <taxon>Glossata</taxon>
        <taxon>Ditrysia</taxon>
        <taxon>Noctuoidea</taxon>
        <taxon>Noctuidae</taxon>
        <taxon>Amphipyrinae</taxon>
        <taxon>Spodoptera</taxon>
    </lineage>
</organism>
<evidence type="ECO:0000256" key="2">
    <source>
        <dbReference type="ARBA" id="ARBA00022737"/>
    </source>
</evidence>
<dbReference type="SUPFAM" id="SSF57667">
    <property type="entry name" value="beta-beta-alpha zinc fingers"/>
    <property type="match status" value="2"/>
</dbReference>
<dbReference type="GeneID" id="118276893"/>
<dbReference type="SMART" id="SM00868">
    <property type="entry name" value="zf-AD"/>
    <property type="match status" value="1"/>
</dbReference>
<evidence type="ECO:0000259" key="6">
    <source>
        <dbReference type="PROSITE" id="PS50157"/>
    </source>
</evidence>
<dbReference type="OrthoDB" id="6102613at2759"/>
<proteinExistence type="predicted"/>
<feature type="domain" description="C2H2-type" evidence="6">
    <location>
        <begin position="351"/>
        <end position="378"/>
    </location>
</feature>
<protein>
    <submittedName>
        <fullName evidence="8">Zinc finger protein 275</fullName>
    </submittedName>
</protein>
<keyword evidence="4" id="KW-0862">Zinc</keyword>
<evidence type="ECO:0000313" key="8">
    <source>
        <dbReference type="RefSeq" id="XP_050555708.1"/>
    </source>
</evidence>
<dbReference type="PANTHER" id="PTHR24379">
    <property type="entry name" value="KRAB AND ZINC FINGER DOMAIN-CONTAINING"/>
    <property type="match status" value="1"/>
</dbReference>
<keyword evidence="3 5" id="KW-0863">Zinc-finger</keyword>
<evidence type="ECO:0000256" key="3">
    <source>
        <dbReference type="ARBA" id="ARBA00022771"/>
    </source>
</evidence>
<name>A0A9R0DYS6_SPOFR</name>
<keyword evidence="1" id="KW-0479">Metal-binding</keyword>
<evidence type="ECO:0000256" key="1">
    <source>
        <dbReference type="ARBA" id="ARBA00022723"/>
    </source>
</evidence>
<dbReference type="GO" id="GO:0008270">
    <property type="term" value="F:zinc ion binding"/>
    <property type="evidence" value="ECO:0007669"/>
    <property type="project" value="UniProtKB-KW"/>
</dbReference>
<dbReference type="SMART" id="SM00355">
    <property type="entry name" value="ZnF_C2H2"/>
    <property type="match status" value="8"/>
</dbReference>
<dbReference type="InterPro" id="IPR012934">
    <property type="entry name" value="Znf_AD"/>
</dbReference>
<dbReference type="AlphaFoldDB" id="A0A9R0DYS6"/>
<reference evidence="8" key="1">
    <citation type="submission" date="2025-08" db="UniProtKB">
        <authorList>
            <consortium name="RefSeq"/>
        </authorList>
    </citation>
    <scope>IDENTIFICATION</scope>
    <source>
        <tissue evidence="8">Whole larval tissue</tissue>
    </source>
</reference>
<feature type="domain" description="C2H2-type" evidence="6">
    <location>
        <begin position="285"/>
        <end position="312"/>
    </location>
</feature>
<dbReference type="Proteomes" id="UP000829999">
    <property type="component" value="Chromosome 17"/>
</dbReference>
<dbReference type="PROSITE" id="PS00028">
    <property type="entry name" value="ZINC_FINGER_C2H2_1"/>
    <property type="match status" value="6"/>
</dbReference>
<dbReference type="PROSITE" id="PS50157">
    <property type="entry name" value="ZINC_FINGER_C2H2_2"/>
    <property type="match status" value="5"/>
</dbReference>
<dbReference type="InterPro" id="IPR013087">
    <property type="entry name" value="Znf_C2H2_type"/>
</dbReference>
<feature type="domain" description="C2H2-type" evidence="6">
    <location>
        <begin position="432"/>
        <end position="460"/>
    </location>
</feature>
<sequence length="546" mass="63890">MANTLDLKLVLKHLSNGTLSENLCIICLKPLHDQYENIFTKVCKFDKEYCIADVLQTMCDITLSDIETYNICINCFMMASMAYKFYLLSKRSQEILHFYTNELLENVEQIQLPDEIVNNTLCISLPEILTATPVYDFNLHSIGKEMEIVENNIVKKEMIETVEKDDNDDVVVIIQDNGEPAFYRTLPDGTLQELEGSEVEKYRKKFNASVAADKKEDRIKKGRKRGPMSYKLCTRCPVKYRFITKLKQHMLMDHNVTLYVCKVCQAITENEQEYHNHMKTHTNVHQCAVCNTVFKKRSTIINHLKWHERMKNITENALQTENAHICEKCGKIMCDEESLRLHYDSVHYKKFTCYYCGRMYKGEMSFNRHINKHEQNMEVGGFRDHTQTKKDKVPPAEKAGKTRCMCSTCGRHFVDERALLWHQRLHNNERPYPCKECGRSFVSLNRRNQHALCAHTAPTRRCPLCPALFHLRSMVNSHVKKVHLREHKRRNRVNKHRNVPWRTAPVPIQELSVDIQNDILELQAAHANTHDWTYEDSSQSLELESM</sequence>
<keyword evidence="7" id="KW-1185">Reference proteome</keyword>
<dbReference type="Pfam" id="PF00096">
    <property type="entry name" value="zf-C2H2"/>
    <property type="match status" value="2"/>
</dbReference>
<feature type="domain" description="C2H2-type" evidence="6">
    <location>
        <begin position="324"/>
        <end position="352"/>
    </location>
</feature>